<comment type="caution">
    <text evidence="2">The sequence shown here is derived from an EMBL/GenBank/DDBJ whole genome shotgun (WGS) entry which is preliminary data.</text>
</comment>
<evidence type="ECO:0000313" key="3">
    <source>
        <dbReference type="Proteomes" id="UP000238322"/>
    </source>
</evidence>
<proteinExistence type="predicted"/>
<dbReference type="EMBL" id="PUHY01000015">
    <property type="protein sequence ID" value="PQO29802.1"/>
    <property type="molecule type" value="Genomic_DNA"/>
</dbReference>
<gene>
    <name evidence="2" type="ORF">C5Y83_27555</name>
</gene>
<feature type="chain" id="PRO_5015547951" evidence="1">
    <location>
        <begin position="21"/>
        <end position="125"/>
    </location>
</feature>
<reference evidence="2 3" key="1">
    <citation type="submission" date="2018-02" db="EMBL/GenBank/DDBJ databases">
        <title>Comparative genomes isolates from brazilian mangrove.</title>
        <authorList>
            <person name="Araujo J.E."/>
            <person name="Taketani R.G."/>
            <person name="Silva M.C.P."/>
            <person name="Loureco M.V."/>
            <person name="Andreote F.D."/>
        </authorList>
    </citation>
    <scope>NUCLEOTIDE SEQUENCE [LARGE SCALE GENOMIC DNA]</scope>
    <source>
        <strain evidence="2 3">Hex-1 MGV</strain>
    </source>
</reference>
<evidence type="ECO:0000313" key="2">
    <source>
        <dbReference type="EMBL" id="PQO29802.1"/>
    </source>
</evidence>
<evidence type="ECO:0000256" key="1">
    <source>
        <dbReference type="SAM" id="SignalP"/>
    </source>
</evidence>
<dbReference type="AlphaFoldDB" id="A0A2S8FCE1"/>
<feature type="signal peptide" evidence="1">
    <location>
        <begin position="1"/>
        <end position="20"/>
    </location>
</feature>
<protein>
    <submittedName>
        <fullName evidence="2">Uncharacterized protein</fullName>
    </submittedName>
</protein>
<keyword evidence="1" id="KW-0732">Signal</keyword>
<dbReference type="Proteomes" id="UP000238322">
    <property type="component" value="Unassembled WGS sequence"/>
</dbReference>
<organism evidence="2 3">
    <name type="scientific">Blastopirellula marina</name>
    <dbReference type="NCBI Taxonomy" id="124"/>
    <lineage>
        <taxon>Bacteria</taxon>
        <taxon>Pseudomonadati</taxon>
        <taxon>Planctomycetota</taxon>
        <taxon>Planctomycetia</taxon>
        <taxon>Pirellulales</taxon>
        <taxon>Pirellulaceae</taxon>
        <taxon>Blastopirellula</taxon>
    </lineage>
</organism>
<sequence length="125" mass="14255">MKRNLIVHLLACLLVCSSMAGIVSAQFPYKSQGSVYTPSKSPLPIYLQYFRTDVGVTDPYNNFVRPREELRRTLQAQQTRINYLQAEQQTMLQNQRQGGVTSIAPTGSASQYFNYLHYYPGLSNR</sequence>
<dbReference type="RefSeq" id="WP_105332996.1">
    <property type="nucleotide sequence ID" value="NZ_PUHY01000015.1"/>
</dbReference>
<accession>A0A2S8FCE1</accession>
<name>A0A2S8FCE1_9BACT</name>